<comment type="subunit">
    <text evidence="7">Component of the Mediator complex.</text>
</comment>
<evidence type="ECO:0000256" key="7">
    <source>
        <dbReference type="RuleBase" id="RU364129"/>
    </source>
</evidence>
<dbReference type="InterPro" id="IPR008831">
    <property type="entry name" value="Mediator_Med31"/>
</dbReference>
<dbReference type="EMBL" id="JARBJD010000051">
    <property type="protein sequence ID" value="KAK2956901.1"/>
    <property type="molecule type" value="Genomic_DNA"/>
</dbReference>
<gene>
    <name evidence="9" type="ORF">BLNAU_8178</name>
</gene>
<sequence>MDESDPNALRFQAELEFVQLLSNPYYLNWLGQSNYFDDHHFIAYLEYLQYWKEQKYLKFIVYPQSLFYLEKLLDKDFRDSFKQIPIADFASKQQINKDEFGQQMKDEEAIVQYTLYAQISQFGQPAPPPDEEPSMIKDTEH</sequence>
<evidence type="ECO:0000256" key="6">
    <source>
        <dbReference type="ARBA" id="ARBA00023242"/>
    </source>
</evidence>
<evidence type="ECO:0000256" key="2">
    <source>
        <dbReference type="ARBA" id="ARBA00006378"/>
    </source>
</evidence>
<keyword evidence="4 7" id="KW-0010">Activator</keyword>
<evidence type="ECO:0000256" key="8">
    <source>
        <dbReference type="SAM" id="MobiDB-lite"/>
    </source>
</evidence>
<dbReference type="Pfam" id="PF05669">
    <property type="entry name" value="Med31"/>
    <property type="match status" value="1"/>
</dbReference>
<evidence type="ECO:0000256" key="5">
    <source>
        <dbReference type="ARBA" id="ARBA00023163"/>
    </source>
</evidence>
<comment type="function">
    <text evidence="7">Component of the Mediator complex, a coactivator involved in the regulated transcription of nearly all RNA polymerase II-dependent genes. Mediator functions as a bridge to convey information from gene-specific regulatory proteins to the basal RNA polymerase II transcription machinery. Mediator is recruited to promoters by direct interactions with regulatory proteins and serves as a scaffold for the assembly of a functional preinitiation complex with RNA polymerase II and the general transcription factors.</text>
</comment>
<proteinExistence type="inferred from homology"/>
<protein>
    <recommendedName>
        <fullName evidence="7">Mediator of RNA polymerase II transcription subunit 31</fullName>
    </recommendedName>
</protein>
<comment type="caution">
    <text evidence="9">The sequence shown here is derived from an EMBL/GenBank/DDBJ whole genome shotgun (WGS) entry which is preliminary data.</text>
</comment>
<reference evidence="9 10" key="1">
    <citation type="journal article" date="2022" name="bioRxiv">
        <title>Genomics of Preaxostyla Flagellates Illuminates Evolutionary Transitions and the Path Towards Mitochondrial Loss.</title>
        <authorList>
            <person name="Novak L.V.F."/>
            <person name="Treitli S.C."/>
            <person name="Pyrih J."/>
            <person name="Halakuc P."/>
            <person name="Pipaliya S.V."/>
            <person name="Vacek V."/>
            <person name="Brzon O."/>
            <person name="Soukal P."/>
            <person name="Eme L."/>
            <person name="Dacks J.B."/>
            <person name="Karnkowska A."/>
            <person name="Elias M."/>
            <person name="Hampl V."/>
        </authorList>
    </citation>
    <scope>NUCLEOTIDE SEQUENCE [LARGE SCALE GENOMIC DNA]</scope>
    <source>
        <strain evidence="9">NAU3</strain>
        <tissue evidence="9">Gut</tissue>
    </source>
</reference>
<dbReference type="PANTHER" id="PTHR13186">
    <property type="entry name" value="MEDIATOR OF RNA POLYMERASE II TRANSCRIPTION SUBUNIT 31"/>
    <property type="match status" value="1"/>
</dbReference>
<comment type="subcellular location">
    <subcellularLocation>
        <location evidence="1 7">Nucleus</location>
    </subcellularLocation>
</comment>
<accession>A0ABQ9XZI6</accession>
<dbReference type="Proteomes" id="UP001281761">
    <property type="component" value="Unassembled WGS sequence"/>
</dbReference>
<name>A0ABQ9XZI6_9EUKA</name>
<keyword evidence="6 7" id="KW-0539">Nucleus</keyword>
<evidence type="ECO:0000313" key="9">
    <source>
        <dbReference type="EMBL" id="KAK2956901.1"/>
    </source>
</evidence>
<dbReference type="InterPro" id="IPR038089">
    <property type="entry name" value="Med31_sf"/>
</dbReference>
<evidence type="ECO:0000313" key="10">
    <source>
        <dbReference type="Proteomes" id="UP001281761"/>
    </source>
</evidence>
<keyword evidence="10" id="KW-1185">Reference proteome</keyword>
<evidence type="ECO:0000256" key="1">
    <source>
        <dbReference type="ARBA" id="ARBA00004123"/>
    </source>
</evidence>
<organism evidence="9 10">
    <name type="scientific">Blattamonas nauphoetae</name>
    <dbReference type="NCBI Taxonomy" id="2049346"/>
    <lineage>
        <taxon>Eukaryota</taxon>
        <taxon>Metamonada</taxon>
        <taxon>Preaxostyla</taxon>
        <taxon>Oxymonadida</taxon>
        <taxon>Blattamonas</taxon>
    </lineage>
</organism>
<evidence type="ECO:0000256" key="3">
    <source>
        <dbReference type="ARBA" id="ARBA00023015"/>
    </source>
</evidence>
<evidence type="ECO:0000256" key="4">
    <source>
        <dbReference type="ARBA" id="ARBA00023159"/>
    </source>
</evidence>
<dbReference type="Gene3D" id="1.10.10.1340">
    <property type="entry name" value="Mediator of RNA polymerase II, submodule Med31 (Soh1)"/>
    <property type="match status" value="1"/>
</dbReference>
<keyword evidence="3 7" id="KW-0805">Transcription regulation</keyword>
<comment type="similarity">
    <text evidence="2 7">Belongs to the Mediator complex subunit 31 family.</text>
</comment>
<keyword evidence="5 7" id="KW-0804">Transcription</keyword>
<feature type="region of interest" description="Disordered" evidence="8">
    <location>
        <begin position="121"/>
        <end position="141"/>
    </location>
</feature>